<evidence type="ECO:0000259" key="2">
    <source>
        <dbReference type="Pfam" id="PF20155"/>
    </source>
</evidence>
<dbReference type="PANTHER" id="PTHR37813:SF1">
    <property type="entry name" value="FELS-2 PROPHAGE PROTEIN"/>
    <property type="match status" value="1"/>
</dbReference>
<keyword evidence="4" id="KW-1185">Reference proteome</keyword>
<name>W4QKT1_9BACI</name>
<dbReference type="InterPro" id="IPR016024">
    <property type="entry name" value="ARM-type_fold"/>
</dbReference>
<accession>W4QKT1</accession>
<dbReference type="InterPro" id="IPR013491">
    <property type="entry name" value="Tape_meas_N"/>
</dbReference>
<dbReference type="RefSeq" id="WP_035346139.1">
    <property type="nucleotide sequence ID" value="NZ_BAUU01000026.1"/>
</dbReference>
<gene>
    <name evidence="3" type="ORF">JCM9152_3424</name>
</gene>
<feature type="transmembrane region" description="Helical" evidence="1">
    <location>
        <begin position="315"/>
        <end position="336"/>
    </location>
</feature>
<dbReference type="Pfam" id="PF20155">
    <property type="entry name" value="TMP_3"/>
    <property type="match status" value="1"/>
</dbReference>
<reference evidence="3" key="1">
    <citation type="journal article" date="2014" name="Genome Announc.">
        <title>Draft Genome Sequences of Three Alkaliphilic Bacillus Strains, Bacillus wakoensis JCM 9140T, Bacillus akibai JCM 9157T, and Bacillus hemicellulosilyticus JCM 9152T.</title>
        <authorList>
            <person name="Yuki M."/>
            <person name="Oshima K."/>
            <person name="Suda W."/>
            <person name="Oshida Y."/>
            <person name="Kitamura K."/>
            <person name="Iida T."/>
            <person name="Hattori M."/>
            <person name="Ohkuma M."/>
        </authorList>
    </citation>
    <scope>NUCLEOTIDE SEQUENCE [LARGE SCALE GENOMIC DNA]</scope>
    <source>
        <strain evidence="3">JCM 9152</strain>
    </source>
</reference>
<dbReference type="EMBL" id="BAUU01000026">
    <property type="protein sequence ID" value="GAE31924.1"/>
    <property type="molecule type" value="Genomic_DNA"/>
</dbReference>
<dbReference type="SUPFAM" id="SSF48371">
    <property type="entry name" value="ARM repeat"/>
    <property type="match status" value="1"/>
</dbReference>
<feature type="domain" description="Tape measure protein N-terminal" evidence="2">
    <location>
        <begin position="70"/>
        <end position="260"/>
    </location>
</feature>
<dbReference type="NCBIfam" id="TIGR02675">
    <property type="entry name" value="tape_meas_nterm"/>
    <property type="match status" value="1"/>
</dbReference>
<dbReference type="OrthoDB" id="2157658at2"/>
<feature type="transmembrane region" description="Helical" evidence="1">
    <location>
        <begin position="357"/>
        <end position="380"/>
    </location>
</feature>
<dbReference type="Proteomes" id="UP000018895">
    <property type="component" value="Unassembled WGS sequence"/>
</dbReference>
<keyword evidence="1" id="KW-1133">Transmembrane helix</keyword>
<sequence>MEDGQLVLKIKINDKLVSSVLDHVSKQVNEQEEQTEKLAYSLEDIVRTLNLDVFAGKGIEQLKQSFIEGFDYVDVIESFDRTMTAITGSSEAAAVALDKTKQAVSGTAFGFDTATKAVQSLVTHGTDIHKATDYIEIWGDAVAFYGNGSREQFSEVTDSLVSMLSTNEASMDQINRLYDVGINAPEMYADATGKSVEQVKKELEDGTISAEEFVEVISKSMKEGSDSFVSIEGAAKEVGVTWENVFDIIRDSVTRGATEIIQSIDEMLTSNGLPDMRTMMVEFGLAFENTLNSVSEALPPLIERLKQIYTALEPWLPLLGSIAVGVGSVVVGIGAFNSVAGYIKNIQKAFALLNGTIWLNPITWLVAAIIAAAVLVYIYWEPISQFFIDLWNSIVEVAIGIWDRIVETWNEVIESIYSIFDPLIDFYMQLWESIFDGTSQIWENIMEYFSETWENIKTIASAAWELIKNVILGPILLLINLLQGDLDEFAENLFAIWENIKDAATTIWETIKEQILLYVQLVIDQVSILWDGLKSYLIGLWDSVLSVASNIWEKIKSNINERTQAIQLLLREIWDAIVLNIFRKLADIWDEVKKKFSDVKDAVKERMEDVKNTIRDIWDDAVSFLTNVDLKDIGEEMIQGLINGIGGMASNVFSKVNEIAEGIKGKIKSALSIFSPSRWMRDVIGVNLMKGFEVGVEKEKGSVIRKSAEAAEWMKPDINDFKNHLRGLAIPLGRLTGLSSLNLVANGATQNEMNTSSAYEKQPAVINVNVGSKKIASEIIDDITKLQERNKSRQQRVPSQRGAFV</sequence>
<keyword evidence="1" id="KW-0472">Membrane</keyword>
<protein>
    <submittedName>
        <fullName evidence="3">Phage tail length tape-measure protein</fullName>
    </submittedName>
</protein>
<organism evidence="3 4">
    <name type="scientific">Halalkalibacter hemicellulosilyticusJCM 9152</name>
    <dbReference type="NCBI Taxonomy" id="1236971"/>
    <lineage>
        <taxon>Bacteria</taxon>
        <taxon>Bacillati</taxon>
        <taxon>Bacillota</taxon>
        <taxon>Bacilli</taxon>
        <taxon>Bacillales</taxon>
        <taxon>Bacillaceae</taxon>
        <taxon>Halalkalibacter</taxon>
    </lineage>
</organism>
<dbReference type="STRING" id="1236971.JCM9152_3424"/>
<evidence type="ECO:0000313" key="4">
    <source>
        <dbReference type="Proteomes" id="UP000018895"/>
    </source>
</evidence>
<comment type="caution">
    <text evidence="3">The sequence shown here is derived from an EMBL/GenBank/DDBJ whole genome shotgun (WGS) entry which is preliminary data.</text>
</comment>
<evidence type="ECO:0000313" key="3">
    <source>
        <dbReference type="EMBL" id="GAE31924.1"/>
    </source>
</evidence>
<dbReference type="PANTHER" id="PTHR37813">
    <property type="entry name" value="FELS-2 PROPHAGE PROTEIN"/>
    <property type="match status" value="1"/>
</dbReference>
<evidence type="ECO:0000256" key="1">
    <source>
        <dbReference type="SAM" id="Phobius"/>
    </source>
</evidence>
<dbReference type="Gene3D" id="1.20.120.20">
    <property type="entry name" value="Apolipoprotein"/>
    <property type="match status" value="2"/>
</dbReference>
<dbReference type="AlphaFoldDB" id="W4QKT1"/>
<keyword evidence="1" id="KW-0812">Transmembrane</keyword>
<proteinExistence type="predicted"/>